<evidence type="ECO:0000259" key="2">
    <source>
        <dbReference type="Pfam" id="PF08028"/>
    </source>
</evidence>
<dbReference type="GO" id="GO:0003995">
    <property type="term" value="F:acyl-CoA dehydrogenase activity"/>
    <property type="evidence" value="ECO:0007669"/>
    <property type="project" value="TreeGrafter"/>
</dbReference>
<gene>
    <name evidence="3" type="ordered locus">BN6_64260</name>
</gene>
<dbReference type="Proteomes" id="UP000006281">
    <property type="component" value="Chromosome"/>
</dbReference>
<dbReference type="InterPro" id="IPR036250">
    <property type="entry name" value="AcylCo_DH-like_C"/>
</dbReference>
<feature type="domain" description="Acyl-CoA dehydrogenase C-terminal" evidence="2">
    <location>
        <begin position="206"/>
        <end position="338"/>
    </location>
</feature>
<dbReference type="InterPro" id="IPR037069">
    <property type="entry name" value="AcylCoA_DH/ox_N_sf"/>
</dbReference>
<dbReference type="Gene3D" id="1.10.540.10">
    <property type="entry name" value="Acyl-CoA dehydrogenase/oxidase, N-terminal domain"/>
    <property type="match status" value="1"/>
</dbReference>
<dbReference type="HOGENOM" id="CLU_018204_2_0_11"/>
<dbReference type="PANTHER" id="PTHR43884:SF12">
    <property type="entry name" value="ISOVALERYL-COA DEHYDROGENASE, MITOCHONDRIAL-RELATED"/>
    <property type="match status" value="1"/>
</dbReference>
<keyword evidence="4" id="KW-1185">Reference proteome</keyword>
<dbReference type="eggNOG" id="COG1960">
    <property type="taxonomic scope" value="Bacteria"/>
</dbReference>
<dbReference type="OrthoDB" id="3402961at2"/>
<organism evidence="3 4">
    <name type="scientific">Saccharothrix espanaensis (strain ATCC 51144 / DSM 44229 / JCM 9112 / NBRC 15066 / NRRL 15764)</name>
    <dbReference type="NCBI Taxonomy" id="1179773"/>
    <lineage>
        <taxon>Bacteria</taxon>
        <taxon>Bacillati</taxon>
        <taxon>Actinomycetota</taxon>
        <taxon>Actinomycetes</taxon>
        <taxon>Pseudonocardiales</taxon>
        <taxon>Pseudonocardiaceae</taxon>
        <taxon>Saccharothrix</taxon>
    </lineage>
</organism>
<dbReference type="KEGG" id="sesp:BN6_64260"/>
<dbReference type="Pfam" id="PF08028">
    <property type="entry name" value="Acyl-CoA_dh_2"/>
    <property type="match status" value="1"/>
</dbReference>
<dbReference type="PATRIC" id="fig|1179773.3.peg.6476"/>
<dbReference type="InterPro" id="IPR009100">
    <property type="entry name" value="AcylCoA_DH/oxidase_NM_dom_sf"/>
</dbReference>
<dbReference type="RefSeq" id="WP_015103780.1">
    <property type="nucleotide sequence ID" value="NC_019673.1"/>
</dbReference>
<dbReference type="PANTHER" id="PTHR43884">
    <property type="entry name" value="ACYL-COA DEHYDROGENASE"/>
    <property type="match status" value="1"/>
</dbReference>
<evidence type="ECO:0000313" key="3">
    <source>
        <dbReference type="EMBL" id="CCH33669.1"/>
    </source>
</evidence>
<name>K0KA41_SACES</name>
<dbReference type="GO" id="GO:0050660">
    <property type="term" value="F:flavin adenine dinucleotide binding"/>
    <property type="evidence" value="ECO:0007669"/>
    <property type="project" value="InterPro"/>
</dbReference>
<dbReference type="InterPro" id="IPR013107">
    <property type="entry name" value="Acyl-CoA_DH_C"/>
</dbReference>
<evidence type="ECO:0000313" key="4">
    <source>
        <dbReference type="Proteomes" id="UP000006281"/>
    </source>
</evidence>
<evidence type="ECO:0000256" key="1">
    <source>
        <dbReference type="ARBA" id="ARBA00023002"/>
    </source>
</evidence>
<accession>K0KA41</accession>
<dbReference type="BioCyc" id="SESP1179773:BN6_RS30935-MONOMER"/>
<reference evidence="3 4" key="1">
    <citation type="journal article" date="2012" name="BMC Genomics">
        <title>Complete genome sequence of Saccharothrix espanaensis DSM 44229T and comparison to the other completely sequenced Pseudonocardiaceae.</title>
        <authorList>
            <person name="Strobel T."/>
            <person name="Al-Dilaimi A."/>
            <person name="Blom J."/>
            <person name="Gessner A."/>
            <person name="Kalinowski J."/>
            <person name="Luzhetska M."/>
            <person name="Puhler A."/>
            <person name="Szczepanowski R."/>
            <person name="Bechthold A."/>
            <person name="Ruckert C."/>
        </authorList>
    </citation>
    <scope>NUCLEOTIDE SEQUENCE [LARGE SCALE GENOMIC DNA]</scope>
    <source>
        <strain evidence="4">ATCC 51144 / DSM 44229 / JCM 9112 / NBRC 15066 / NRRL 15764</strain>
    </source>
</reference>
<dbReference type="SUPFAM" id="SSF47203">
    <property type="entry name" value="Acyl-CoA dehydrogenase C-terminal domain-like"/>
    <property type="match status" value="1"/>
</dbReference>
<dbReference type="PIRSF" id="PIRSF016578">
    <property type="entry name" value="HsaA"/>
    <property type="match status" value="1"/>
</dbReference>
<dbReference type="STRING" id="1179773.BN6_64260"/>
<dbReference type="SUPFAM" id="SSF56645">
    <property type="entry name" value="Acyl-CoA dehydrogenase NM domain-like"/>
    <property type="match status" value="1"/>
</dbReference>
<dbReference type="AlphaFoldDB" id="K0KA41"/>
<dbReference type="Gene3D" id="2.40.110.10">
    <property type="entry name" value="Butyryl-CoA Dehydrogenase, subunit A, domain 2"/>
    <property type="match status" value="1"/>
</dbReference>
<protein>
    <recommendedName>
        <fullName evidence="2">Acyl-CoA dehydrogenase C-terminal domain-containing protein</fullName>
    </recommendedName>
</protein>
<keyword evidence="1" id="KW-0560">Oxidoreductase</keyword>
<proteinExistence type="predicted"/>
<dbReference type="InterPro" id="IPR046373">
    <property type="entry name" value="Acyl-CoA_Oxase/DH_mid-dom_sf"/>
</dbReference>
<dbReference type="Gene3D" id="1.20.140.10">
    <property type="entry name" value="Butyryl-CoA Dehydrogenase, subunit A, domain 3"/>
    <property type="match status" value="1"/>
</dbReference>
<sequence length="359" mass="37289">MHELIRSEAAAAEQRRALTEPVVAALVSSGTTRSLAPARLGGRELDLPSWLVEIEALARADGSTGWTAMTTGATSALSWYLTDDGAEEVFGSPTSVIAGTAAPAGTAVAADGGYRVTGRWGWGSAVPLCDWVAGGARTDGGATFAIFRRADVTVHDTWHAAGLRATASHEWEAADVFVPARRAVWPAGVEVSGPLPRFPFTAFLALGVAAVGLGVAARAVEEVEALAVVKTPQHTAVPLAEQTGAQLDLATAEARLSAARAFLHTEVAARWADAVADVPASVPDRARLRLACAHAAAESATVTRLAFDVGGGSSVFETSALQRCLRDAHVAAQHGLVSRRLFETYAKVRLGVATDTARL</sequence>
<dbReference type="EMBL" id="HE804045">
    <property type="protein sequence ID" value="CCH33669.1"/>
    <property type="molecule type" value="Genomic_DNA"/>
</dbReference>